<dbReference type="NCBIfam" id="TIGR00401">
    <property type="entry name" value="msrA"/>
    <property type="match status" value="1"/>
</dbReference>
<dbReference type="PANTHER" id="PTHR43774:SF1">
    <property type="entry name" value="PEPTIDE METHIONINE SULFOXIDE REDUCTASE MSRA 2"/>
    <property type="match status" value="1"/>
</dbReference>
<comment type="catalytic activity">
    <reaction evidence="3 4">
        <text>[thioredoxin]-disulfide + L-methionine + H2O = L-methionine (S)-S-oxide + [thioredoxin]-dithiol</text>
        <dbReference type="Rhea" id="RHEA:19993"/>
        <dbReference type="Rhea" id="RHEA-COMP:10698"/>
        <dbReference type="Rhea" id="RHEA-COMP:10700"/>
        <dbReference type="ChEBI" id="CHEBI:15377"/>
        <dbReference type="ChEBI" id="CHEBI:29950"/>
        <dbReference type="ChEBI" id="CHEBI:50058"/>
        <dbReference type="ChEBI" id="CHEBI:57844"/>
        <dbReference type="ChEBI" id="CHEBI:58772"/>
        <dbReference type="EC" id="1.8.4.11"/>
    </reaction>
</comment>
<feature type="signal peptide" evidence="5">
    <location>
        <begin position="1"/>
        <end position="24"/>
    </location>
</feature>
<keyword evidence="8" id="KW-1185">Reference proteome</keyword>
<dbReference type="Proteomes" id="UP001634747">
    <property type="component" value="Unassembled WGS sequence"/>
</dbReference>
<evidence type="ECO:0000256" key="2">
    <source>
        <dbReference type="ARBA" id="ARBA00047806"/>
    </source>
</evidence>
<feature type="domain" description="Peptide methionine sulphoxide reductase MsrA" evidence="6">
    <location>
        <begin position="56"/>
        <end position="208"/>
    </location>
</feature>
<evidence type="ECO:0000256" key="3">
    <source>
        <dbReference type="ARBA" id="ARBA00048782"/>
    </source>
</evidence>
<gene>
    <name evidence="4 7" type="primary">msrA</name>
    <name evidence="7" type="ORF">ACK2TP_01930</name>
</gene>
<dbReference type="InterPro" id="IPR002569">
    <property type="entry name" value="Met_Sox_Rdtase_MsrA_dom"/>
</dbReference>
<dbReference type="Pfam" id="PF01625">
    <property type="entry name" value="PMSR"/>
    <property type="match status" value="1"/>
</dbReference>
<organism evidence="7 8">
    <name type="scientific">Terriglobus aquaticus</name>
    <dbReference type="NCBI Taxonomy" id="940139"/>
    <lineage>
        <taxon>Bacteria</taxon>
        <taxon>Pseudomonadati</taxon>
        <taxon>Acidobacteriota</taxon>
        <taxon>Terriglobia</taxon>
        <taxon>Terriglobales</taxon>
        <taxon>Acidobacteriaceae</taxon>
        <taxon>Terriglobus</taxon>
    </lineage>
</organism>
<protein>
    <recommendedName>
        <fullName evidence="4">Peptide methionine sulfoxide reductase MsrA</fullName>
        <shortName evidence="4">Protein-methionine-S-oxide reductase</shortName>
        <ecNumber evidence="4">1.8.4.11</ecNumber>
    </recommendedName>
    <alternativeName>
        <fullName evidence="4">Peptide-methionine (S)-S-oxide reductase</fullName>
        <shortName evidence="4">Peptide Met(O) reductase</shortName>
    </alternativeName>
</protein>
<dbReference type="EC" id="1.8.4.11" evidence="4"/>
<reference evidence="7 8" key="1">
    <citation type="submission" date="2024-12" db="EMBL/GenBank/DDBJ databases">
        <authorList>
            <person name="Lee Y."/>
        </authorList>
    </citation>
    <scope>NUCLEOTIDE SEQUENCE [LARGE SCALE GENOMIC DNA]</scope>
    <source>
        <strain evidence="7 8">03SUJ4</strain>
    </source>
</reference>
<feature type="chain" id="PRO_5046638738" description="Peptide methionine sulfoxide reductase MsrA" evidence="5">
    <location>
        <begin position="25"/>
        <end position="234"/>
    </location>
</feature>
<proteinExistence type="inferred from homology"/>
<keyword evidence="1 4" id="KW-0560">Oxidoreductase</keyword>
<evidence type="ECO:0000256" key="5">
    <source>
        <dbReference type="SAM" id="SignalP"/>
    </source>
</evidence>
<dbReference type="PANTHER" id="PTHR43774">
    <property type="entry name" value="PEPTIDE METHIONINE SULFOXIDE REDUCTASE"/>
    <property type="match status" value="1"/>
</dbReference>
<comment type="catalytic activity">
    <reaction evidence="2 4">
        <text>L-methionyl-[protein] + [thioredoxin]-disulfide + H2O = L-methionyl-(S)-S-oxide-[protein] + [thioredoxin]-dithiol</text>
        <dbReference type="Rhea" id="RHEA:14217"/>
        <dbReference type="Rhea" id="RHEA-COMP:10698"/>
        <dbReference type="Rhea" id="RHEA-COMP:10700"/>
        <dbReference type="Rhea" id="RHEA-COMP:12313"/>
        <dbReference type="Rhea" id="RHEA-COMP:12315"/>
        <dbReference type="ChEBI" id="CHEBI:15377"/>
        <dbReference type="ChEBI" id="CHEBI:16044"/>
        <dbReference type="ChEBI" id="CHEBI:29950"/>
        <dbReference type="ChEBI" id="CHEBI:44120"/>
        <dbReference type="ChEBI" id="CHEBI:50058"/>
        <dbReference type="EC" id="1.8.4.11"/>
    </reaction>
</comment>
<comment type="similarity">
    <text evidence="4">Belongs to the MsrA Met sulfoxide reductase family.</text>
</comment>
<evidence type="ECO:0000259" key="6">
    <source>
        <dbReference type="Pfam" id="PF01625"/>
    </source>
</evidence>
<dbReference type="Gene3D" id="3.30.1060.10">
    <property type="entry name" value="Peptide methionine sulphoxide reductase MsrA"/>
    <property type="match status" value="1"/>
</dbReference>
<evidence type="ECO:0000313" key="7">
    <source>
        <dbReference type="EMBL" id="MFN2974513.1"/>
    </source>
</evidence>
<dbReference type="InterPro" id="IPR036509">
    <property type="entry name" value="Met_Sox_Rdtase_MsrA_sf"/>
</dbReference>
<feature type="active site" evidence="4">
    <location>
        <position position="63"/>
    </location>
</feature>
<name>A0ABW9KH64_9BACT</name>
<sequence length="234" mass="25240">MGMNAVRSALLACAVLLPLTGCHAAPVAGASAASSAVRKFPLPQHDTPLAKEPLQTAVFAGGCFWGTQSVFERVKGVTATEVGYSGGSKETATYDQVTTETTGHAESVKVTYDPSVITYGGLLRIFFSVAHDPTQLNRQGPDEGTSYRSAIFFSNPQQQGIAKAYIAQLNAAHLFNAPIVTQVTPLNGFYRAEDYHQDYALRNPDNPYIQVCDVPKIKSLKATYPDLFVDYKGE</sequence>
<comment type="function">
    <text evidence="4">Has an important function as a repair enzyme for proteins that have been inactivated by oxidation. Catalyzes the reversible oxidation-reduction of methionine sulfoxide in proteins to methionine.</text>
</comment>
<dbReference type="HAMAP" id="MF_01401">
    <property type="entry name" value="MsrA"/>
    <property type="match status" value="1"/>
</dbReference>
<evidence type="ECO:0000256" key="1">
    <source>
        <dbReference type="ARBA" id="ARBA00023002"/>
    </source>
</evidence>
<evidence type="ECO:0000313" key="8">
    <source>
        <dbReference type="Proteomes" id="UP001634747"/>
    </source>
</evidence>
<keyword evidence="5" id="KW-0732">Signal</keyword>
<dbReference type="GO" id="GO:0008113">
    <property type="term" value="F:peptide-methionine (S)-S-oxide reductase activity"/>
    <property type="evidence" value="ECO:0007669"/>
    <property type="project" value="UniProtKB-EC"/>
</dbReference>
<dbReference type="EMBL" id="JBJYXY010000001">
    <property type="protein sequence ID" value="MFN2974513.1"/>
    <property type="molecule type" value="Genomic_DNA"/>
</dbReference>
<comment type="caution">
    <text evidence="7">The sequence shown here is derived from an EMBL/GenBank/DDBJ whole genome shotgun (WGS) entry which is preliminary data.</text>
</comment>
<evidence type="ECO:0000256" key="4">
    <source>
        <dbReference type="HAMAP-Rule" id="MF_01401"/>
    </source>
</evidence>
<dbReference type="RefSeq" id="WP_263413923.1">
    <property type="nucleotide sequence ID" value="NZ_BAABBH010000001.1"/>
</dbReference>
<accession>A0ABW9KH64</accession>
<dbReference type="SUPFAM" id="SSF55068">
    <property type="entry name" value="Peptide methionine sulfoxide reductase"/>
    <property type="match status" value="1"/>
</dbReference>